<dbReference type="GO" id="GO:0000940">
    <property type="term" value="C:outer kinetochore"/>
    <property type="evidence" value="ECO:0000318"/>
    <property type="project" value="GO_Central"/>
</dbReference>
<dbReference type="KEGG" id="nve:5515963"/>
<evidence type="ECO:0000256" key="12">
    <source>
        <dbReference type="ARBA" id="ARBA00023328"/>
    </source>
</evidence>
<feature type="region of interest" description="Disordered" evidence="13">
    <location>
        <begin position="232"/>
        <end position="275"/>
    </location>
</feature>
<dbReference type="AlphaFoldDB" id="A7RWQ1"/>
<dbReference type="GO" id="GO:0051301">
    <property type="term" value="P:cell division"/>
    <property type="evidence" value="ECO:0007669"/>
    <property type="project" value="UniProtKB-KW"/>
</dbReference>
<dbReference type="GO" id="GO:0000776">
    <property type="term" value="C:kinetochore"/>
    <property type="evidence" value="ECO:0000318"/>
    <property type="project" value="GO_Central"/>
</dbReference>
<evidence type="ECO:0000256" key="2">
    <source>
        <dbReference type="ARBA" id="ARBA00004629"/>
    </source>
</evidence>
<reference evidence="14 15" key="1">
    <citation type="journal article" date="2007" name="Science">
        <title>Sea anemone genome reveals ancestral eumetazoan gene repertoire and genomic organization.</title>
        <authorList>
            <person name="Putnam N.H."/>
            <person name="Srivastava M."/>
            <person name="Hellsten U."/>
            <person name="Dirks B."/>
            <person name="Chapman J."/>
            <person name="Salamov A."/>
            <person name="Terry A."/>
            <person name="Shapiro H."/>
            <person name="Lindquist E."/>
            <person name="Kapitonov V.V."/>
            <person name="Jurka J."/>
            <person name="Genikhovich G."/>
            <person name="Grigoriev I.V."/>
            <person name="Lucas S.M."/>
            <person name="Steele R.E."/>
            <person name="Finnerty J.R."/>
            <person name="Technau U."/>
            <person name="Martindale M.Q."/>
            <person name="Rokhsar D.S."/>
        </authorList>
    </citation>
    <scope>NUCLEOTIDE SEQUENCE [LARGE SCALE GENOMIC DNA]</scope>
    <source>
        <strain evidence="15">CH2 X CH6</strain>
    </source>
</reference>
<evidence type="ECO:0000256" key="7">
    <source>
        <dbReference type="ARBA" id="ARBA00022701"/>
    </source>
</evidence>
<evidence type="ECO:0000256" key="3">
    <source>
        <dbReference type="ARBA" id="ARBA00007716"/>
    </source>
</evidence>
<keyword evidence="11" id="KW-0131">Cell cycle</keyword>
<accession>A7RWQ1</accession>
<gene>
    <name evidence="14" type="ORF">NEMVEDRAFT_v1g203288</name>
</gene>
<dbReference type="EMBL" id="DS469548">
    <property type="protein sequence ID" value="EDO44070.1"/>
    <property type="molecule type" value="Genomic_DNA"/>
</dbReference>
<keyword evidence="9" id="KW-0995">Kinetochore</keyword>
<comment type="subcellular location">
    <subcellularLocation>
        <location evidence="2">Chromosome</location>
        <location evidence="2">Centromere</location>
        <location evidence="2">Kinetochore</location>
    </subcellularLocation>
    <subcellularLocation>
        <location evidence="1">Cytoplasm</location>
        <location evidence="1">Cytoskeleton</location>
        <location evidence="1">Spindle</location>
    </subcellularLocation>
</comment>
<organism evidence="14 15">
    <name type="scientific">Nematostella vectensis</name>
    <name type="common">Starlet sea anemone</name>
    <dbReference type="NCBI Taxonomy" id="45351"/>
    <lineage>
        <taxon>Eukaryota</taxon>
        <taxon>Metazoa</taxon>
        <taxon>Cnidaria</taxon>
        <taxon>Anthozoa</taxon>
        <taxon>Hexacorallia</taxon>
        <taxon>Actiniaria</taxon>
        <taxon>Edwardsiidae</taxon>
        <taxon>Nematostella</taxon>
    </lineage>
</organism>
<keyword evidence="7" id="KW-0493">Microtubule</keyword>
<evidence type="ECO:0000256" key="13">
    <source>
        <dbReference type="SAM" id="MobiDB-lite"/>
    </source>
</evidence>
<evidence type="ECO:0000256" key="5">
    <source>
        <dbReference type="ARBA" id="ARBA00022490"/>
    </source>
</evidence>
<keyword evidence="15" id="KW-1185">Reference proteome</keyword>
<keyword evidence="6" id="KW-0132">Cell division</keyword>
<dbReference type="Proteomes" id="UP000001593">
    <property type="component" value="Unassembled WGS sequence"/>
</dbReference>
<dbReference type="OMA" id="MINTRSW"/>
<proteinExistence type="inferred from homology"/>
<evidence type="ECO:0000256" key="11">
    <source>
        <dbReference type="ARBA" id="ARBA00023306"/>
    </source>
</evidence>
<keyword evidence="10" id="KW-0206">Cytoskeleton</keyword>
<dbReference type="InParanoid" id="A7RWQ1"/>
<dbReference type="CDD" id="cd12957">
    <property type="entry name" value="SKA3_N"/>
    <property type="match status" value="1"/>
</dbReference>
<dbReference type="STRING" id="45351.A7RWQ1"/>
<keyword evidence="12" id="KW-0137">Centromere</keyword>
<comment type="similarity">
    <text evidence="3">Belongs to the SKA3 family.</text>
</comment>
<evidence type="ECO:0000256" key="8">
    <source>
        <dbReference type="ARBA" id="ARBA00022776"/>
    </source>
</evidence>
<dbReference type="PANTHER" id="PTHR48118:SF1">
    <property type="entry name" value="SPINDLE AND KINETOCHORE-ASSOCIATED PROTEIN 3"/>
    <property type="match status" value="1"/>
</dbReference>
<dbReference type="Gene3D" id="6.10.250.1400">
    <property type="match status" value="1"/>
</dbReference>
<keyword evidence="8" id="KW-0498">Mitosis</keyword>
<evidence type="ECO:0000313" key="15">
    <source>
        <dbReference type="Proteomes" id="UP000001593"/>
    </source>
</evidence>
<feature type="compositionally biased region" description="Polar residues" evidence="13">
    <location>
        <begin position="236"/>
        <end position="249"/>
    </location>
</feature>
<dbReference type="GO" id="GO:0005876">
    <property type="term" value="C:spindle microtubule"/>
    <property type="evidence" value="ECO:0000318"/>
    <property type="project" value="GO_Central"/>
</dbReference>
<dbReference type="GO" id="GO:0007059">
    <property type="term" value="P:chromosome segregation"/>
    <property type="evidence" value="ECO:0000318"/>
    <property type="project" value="GO_Central"/>
</dbReference>
<protein>
    <submittedName>
        <fullName evidence="14">Uncharacterized protein</fullName>
    </submittedName>
</protein>
<feature type="region of interest" description="Disordered" evidence="13">
    <location>
        <begin position="122"/>
        <end position="182"/>
    </location>
</feature>
<dbReference type="GO" id="GO:0000278">
    <property type="term" value="P:mitotic cell cycle"/>
    <property type="evidence" value="ECO:0000318"/>
    <property type="project" value="GO_Central"/>
</dbReference>
<dbReference type="OrthoDB" id="5987638at2759"/>
<evidence type="ECO:0000313" key="14">
    <source>
        <dbReference type="EMBL" id="EDO44070.1"/>
    </source>
</evidence>
<evidence type="ECO:0000256" key="1">
    <source>
        <dbReference type="ARBA" id="ARBA00004186"/>
    </source>
</evidence>
<dbReference type="HOGENOM" id="CLU_623044_0_0_1"/>
<sequence>MATDRFEFFSRFRHFGSSLDKDCSDLKTRLEEPSEGSNNEGRCHVVLREILSDVVELKNNASNQLSKARESSISFGEFMGACEKLATNTKENIDILENHLLKYGYKKTGELPSIDSIYEQTDGENKVDSGSDSMEVENTGDSPDSDNGDTKLTEDETNGTQSPNKRQKMDNEDDDPLKSPVRPNTLTQMIQITTSQHAAQTDSPSLDSPLPPQTTTPMLKFKTFLRADYTHELSTPEKNSPIKPNTQTPMLGKKVSQRSLPSEPVSESPDNVPLPPVLATPGLKVMGVAGQRIGNCQTVDHFDPDVLDTPTPPDLTTVVLLKPEEMSPVPMASYDDTTTSQEQRMNDALNDWMISPVSSSEHAALPSYIRNQFTIDGLNYLLSKIGQHLAMQKQAGLPLDLTEQELYQDFGLGSKTKAFQLLLGKLNRAKLSGDKITFFC</sequence>
<dbReference type="InterPro" id="IPR033341">
    <property type="entry name" value="SKA3"/>
</dbReference>
<dbReference type="PANTHER" id="PTHR48118">
    <property type="entry name" value="SPINDLE AND KINETOCHORE-ASSOCIATED PROTEIN 3"/>
    <property type="match status" value="1"/>
</dbReference>
<keyword evidence="5" id="KW-0963">Cytoplasm</keyword>
<feature type="region of interest" description="Disordered" evidence="13">
    <location>
        <begin position="194"/>
        <end position="216"/>
    </location>
</feature>
<keyword evidence="4" id="KW-0158">Chromosome</keyword>
<evidence type="ECO:0000256" key="9">
    <source>
        <dbReference type="ARBA" id="ARBA00022838"/>
    </source>
</evidence>
<evidence type="ECO:0000256" key="6">
    <source>
        <dbReference type="ARBA" id="ARBA00022618"/>
    </source>
</evidence>
<evidence type="ECO:0000256" key="4">
    <source>
        <dbReference type="ARBA" id="ARBA00022454"/>
    </source>
</evidence>
<name>A7RWQ1_NEMVE</name>
<evidence type="ECO:0000256" key="10">
    <source>
        <dbReference type="ARBA" id="ARBA00023212"/>
    </source>
</evidence>